<proteinExistence type="predicted"/>
<dbReference type="EMBL" id="AYXG01000179">
    <property type="protein sequence ID" value="EWC60003.1"/>
    <property type="molecule type" value="Genomic_DNA"/>
</dbReference>
<sequence length="211" mass="23706">MALHRGVAGQRDHRRQRRVRPAWSDWSAWSGRLPRGGHDGPLDHLRAAHVADHLGGVGVGLRLVGGLLRLRRGGFRLRQGGLGTARPRRFRRGTLPRSPGPGIGLPGRDRLLGGPRRGNRRLVLVRGRLVGACRGWPRLIGRVRGPVRIHRGLVRGPTRGRGGWLCRARRCARRIRVLRRVRRDLVRDPPPGRACGGRLSRTCHRPNRVRR</sequence>
<evidence type="ECO:0000313" key="2">
    <source>
        <dbReference type="EMBL" id="EWC60003.1"/>
    </source>
</evidence>
<name>W7II08_9PSEU</name>
<evidence type="ECO:0000256" key="1">
    <source>
        <dbReference type="SAM" id="MobiDB-lite"/>
    </source>
</evidence>
<organism evidence="2 3">
    <name type="scientific">Actinokineospora spheciospongiae</name>
    <dbReference type="NCBI Taxonomy" id="909613"/>
    <lineage>
        <taxon>Bacteria</taxon>
        <taxon>Bacillati</taxon>
        <taxon>Actinomycetota</taxon>
        <taxon>Actinomycetes</taxon>
        <taxon>Pseudonocardiales</taxon>
        <taxon>Pseudonocardiaceae</taxon>
        <taxon>Actinokineospora</taxon>
    </lineage>
</organism>
<reference evidence="2 3" key="1">
    <citation type="journal article" date="2014" name="Genome Announc.">
        <title>Draft Genome Sequence of the Antitrypanosomally Active Sponge-Associated Bacterium Actinokineospora sp. Strain EG49.</title>
        <authorList>
            <person name="Harjes J."/>
            <person name="Ryu T."/>
            <person name="Abdelmohsen U.R."/>
            <person name="Moitinho-Silva L."/>
            <person name="Horn H."/>
            <person name="Ravasi T."/>
            <person name="Hentschel U."/>
        </authorList>
    </citation>
    <scope>NUCLEOTIDE SEQUENCE [LARGE SCALE GENOMIC DNA]</scope>
    <source>
        <strain evidence="2 3">EG49</strain>
    </source>
</reference>
<keyword evidence="3" id="KW-1185">Reference proteome</keyword>
<dbReference type="Proteomes" id="UP000019277">
    <property type="component" value="Unassembled WGS sequence"/>
</dbReference>
<gene>
    <name evidence="2" type="ORF">UO65_4712</name>
</gene>
<feature type="region of interest" description="Disordered" evidence="1">
    <location>
        <begin position="86"/>
        <end position="111"/>
    </location>
</feature>
<comment type="caution">
    <text evidence="2">The sequence shown here is derived from an EMBL/GenBank/DDBJ whole genome shotgun (WGS) entry which is preliminary data.</text>
</comment>
<accession>W7II08</accession>
<dbReference type="STRING" id="909613.UO65_4712"/>
<evidence type="ECO:0000313" key="3">
    <source>
        <dbReference type="Proteomes" id="UP000019277"/>
    </source>
</evidence>
<protein>
    <submittedName>
        <fullName evidence="2">Uncharacterized protein</fullName>
    </submittedName>
</protein>
<dbReference type="AlphaFoldDB" id="W7II08"/>